<dbReference type="RefSeq" id="XP_064654491.1">
    <property type="nucleotide sequence ID" value="XM_064807118.1"/>
</dbReference>
<evidence type="ECO:0000313" key="8">
    <source>
        <dbReference type="EMBL" id="KAK5164198.1"/>
    </source>
</evidence>
<evidence type="ECO:0000259" key="7">
    <source>
        <dbReference type="PROSITE" id="PS50850"/>
    </source>
</evidence>
<feature type="transmembrane region" description="Helical" evidence="6">
    <location>
        <begin position="161"/>
        <end position="183"/>
    </location>
</feature>
<keyword evidence="4 6" id="KW-0472">Membrane</keyword>
<feature type="region of interest" description="Disordered" evidence="5">
    <location>
        <begin position="1"/>
        <end position="57"/>
    </location>
</feature>
<evidence type="ECO:0000256" key="5">
    <source>
        <dbReference type="SAM" id="MobiDB-lite"/>
    </source>
</evidence>
<name>A0AAV9P061_9PEZI</name>
<feature type="domain" description="Major facilitator superfamily (MFS) profile" evidence="7">
    <location>
        <begin position="65"/>
        <end position="500"/>
    </location>
</feature>
<keyword evidence="3 6" id="KW-1133">Transmembrane helix</keyword>
<accession>A0AAV9P061</accession>
<dbReference type="InterPro" id="IPR036259">
    <property type="entry name" value="MFS_trans_sf"/>
</dbReference>
<evidence type="ECO:0000256" key="2">
    <source>
        <dbReference type="ARBA" id="ARBA00022692"/>
    </source>
</evidence>
<dbReference type="Proteomes" id="UP001337655">
    <property type="component" value="Unassembled WGS sequence"/>
</dbReference>
<reference evidence="8 9" key="1">
    <citation type="submission" date="2023-08" db="EMBL/GenBank/DDBJ databases">
        <title>Black Yeasts Isolated from many extreme environments.</title>
        <authorList>
            <person name="Coleine C."/>
            <person name="Stajich J.E."/>
            <person name="Selbmann L."/>
        </authorList>
    </citation>
    <scope>NUCLEOTIDE SEQUENCE [LARGE SCALE GENOMIC DNA]</scope>
    <source>
        <strain evidence="8 9">CCFEE 5935</strain>
    </source>
</reference>
<dbReference type="PANTHER" id="PTHR42718">
    <property type="entry name" value="MAJOR FACILITATOR SUPERFAMILY MULTIDRUG TRANSPORTER MFSC"/>
    <property type="match status" value="1"/>
</dbReference>
<protein>
    <recommendedName>
        <fullName evidence="7">Major facilitator superfamily (MFS) profile domain-containing protein</fullName>
    </recommendedName>
</protein>
<dbReference type="GO" id="GO:0022857">
    <property type="term" value="F:transmembrane transporter activity"/>
    <property type="evidence" value="ECO:0007669"/>
    <property type="project" value="InterPro"/>
</dbReference>
<feature type="transmembrane region" description="Helical" evidence="6">
    <location>
        <begin position="100"/>
        <end position="119"/>
    </location>
</feature>
<feature type="transmembrane region" description="Helical" evidence="6">
    <location>
        <begin position="347"/>
        <end position="365"/>
    </location>
</feature>
<dbReference type="SUPFAM" id="SSF103473">
    <property type="entry name" value="MFS general substrate transporter"/>
    <property type="match status" value="1"/>
</dbReference>
<feature type="transmembrane region" description="Helical" evidence="6">
    <location>
        <begin position="195"/>
        <end position="215"/>
    </location>
</feature>
<gene>
    <name evidence="8" type="ORF">LTR77_009892</name>
</gene>
<organism evidence="8 9">
    <name type="scientific">Saxophila tyrrhenica</name>
    <dbReference type="NCBI Taxonomy" id="1690608"/>
    <lineage>
        <taxon>Eukaryota</taxon>
        <taxon>Fungi</taxon>
        <taxon>Dikarya</taxon>
        <taxon>Ascomycota</taxon>
        <taxon>Pezizomycotina</taxon>
        <taxon>Dothideomycetes</taxon>
        <taxon>Dothideomycetidae</taxon>
        <taxon>Mycosphaerellales</taxon>
        <taxon>Extremaceae</taxon>
        <taxon>Saxophila</taxon>
    </lineage>
</organism>
<keyword evidence="9" id="KW-1185">Reference proteome</keyword>
<feature type="transmembrane region" description="Helical" evidence="6">
    <location>
        <begin position="372"/>
        <end position="391"/>
    </location>
</feature>
<evidence type="ECO:0000256" key="6">
    <source>
        <dbReference type="SAM" id="Phobius"/>
    </source>
</evidence>
<dbReference type="InterPro" id="IPR020846">
    <property type="entry name" value="MFS_dom"/>
</dbReference>
<feature type="transmembrane region" description="Helical" evidence="6">
    <location>
        <begin position="305"/>
        <end position="327"/>
    </location>
</feature>
<feature type="transmembrane region" description="Helical" evidence="6">
    <location>
        <begin position="235"/>
        <end position="253"/>
    </location>
</feature>
<proteinExistence type="predicted"/>
<sequence>MAATVSTVTASAPATEGRLTTEIELEPSTAPGRPPASSNTSLEAPDSASTEDKQDAPNTTRATGIVVALCGVSCLNTLGSGILTIALPKMAKDLDLPQDLLLWPASVYALSAGCLLLLFGNLGDIFGPKVIWVLGSFLFLVFTLACGLSQTAAQLITFRTVLGLAIAMCLPTAPLGYSVGLILGGVFADTIGWRYGYYISAILNAPLCAIAIWALPAPRPKKKSRRVALLKDIDWTGTVLISASLGFLSYALARLSQSYQGLSNVATAVLFALSIALFPVFVFWMRYQERRQRPAIVPISLWKNAIFSTICGVVFLCWGVFNAFQYFTSLYLQLVQDNTALQTSIRFIPMAVVGAATNILTGFLVDKVRVRPLVVASAVITTASPIIMAFSEPSWNYWLGPFFAITLSPLHPDVLFTVSNLVVSAAYPGESQGLAGAVFNTISQLGNSVGLAVLSAIASSVTAHDADKSLQAGYRVAYWIMFAAMVVVILASWLGLRKAEKAG</sequence>
<feature type="compositionally biased region" description="Low complexity" evidence="5">
    <location>
        <begin position="1"/>
        <end position="15"/>
    </location>
</feature>
<dbReference type="GeneID" id="89931222"/>
<feature type="transmembrane region" description="Helical" evidence="6">
    <location>
        <begin position="131"/>
        <end position="149"/>
    </location>
</feature>
<dbReference type="Gene3D" id="1.20.1250.20">
    <property type="entry name" value="MFS general substrate transporter like domains"/>
    <property type="match status" value="1"/>
</dbReference>
<evidence type="ECO:0000256" key="4">
    <source>
        <dbReference type="ARBA" id="ARBA00023136"/>
    </source>
</evidence>
<dbReference type="PANTHER" id="PTHR42718:SF10">
    <property type="entry name" value="TRANSPORTER, PUTATIVE (AFU_ORTHOLOGUE AFUA_8G06760)-RELATED"/>
    <property type="match status" value="1"/>
</dbReference>
<evidence type="ECO:0000313" key="9">
    <source>
        <dbReference type="Proteomes" id="UP001337655"/>
    </source>
</evidence>
<dbReference type="PROSITE" id="PS50850">
    <property type="entry name" value="MFS"/>
    <property type="match status" value="1"/>
</dbReference>
<dbReference type="AlphaFoldDB" id="A0AAV9P061"/>
<comment type="caution">
    <text evidence="8">The sequence shown here is derived from an EMBL/GenBank/DDBJ whole genome shotgun (WGS) entry which is preliminary data.</text>
</comment>
<evidence type="ECO:0000256" key="1">
    <source>
        <dbReference type="ARBA" id="ARBA00004141"/>
    </source>
</evidence>
<feature type="transmembrane region" description="Helical" evidence="6">
    <location>
        <begin position="65"/>
        <end position="88"/>
    </location>
</feature>
<dbReference type="EMBL" id="JAVRRT010000020">
    <property type="protein sequence ID" value="KAK5164198.1"/>
    <property type="molecule type" value="Genomic_DNA"/>
</dbReference>
<feature type="transmembrane region" description="Helical" evidence="6">
    <location>
        <begin position="476"/>
        <end position="496"/>
    </location>
</feature>
<dbReference type="Gene3D" id="1.20.1720.10">
    <property type="entry name" value="Multidrug resistance protein D"/>
    <property type="match status" value="2"/>
</dbReference>
<dbReference type="InterPro" id="IPR011701">
    <property type="entry name" value="MFS"/>
</dbReference>
<comment type="subcellular location">
    <subcellularLocation>
        <location evidence="1">Membrane</location>
        <topology evidence="1">Multi-pass membrane protein</topology>
    </subcellularLocation>
</comment>
<feature type="transmembrane region" description="Helical" evidence="6">
    <location>
        <begin position="265"/>
        <end position="284"/>
    </location>
</feature>
<dbReference type="Pfam" id="PF07690">
    <property type="entry name" value="MFS_1"/>
    <property type="match status" value="2"/>
</dbReference>
<dbReference type="GO" id="GO:0016020">
    <property type="term" value="C:membrane"/>
    <property type="evidence" value="ECO:0007669"/>
    <property type="project" value="UniProtKB-SubCell"/>
</dbReference>
<evidence type="ECO:0000256" key="3">
    <source>
        <dbReference type="ARBA" id="ARBA00022989"/>
    </source>
</evidence>
<keyword evidence="2 6" id="KW-0812">Transmembrane</keyword>